<dbReference type="Pfam" id="PF06114">
    <property type="entry name" value="Peptidase_M78"/>
    <property type="match status" value="1"/>
</dbReference>
<dbReference type="Proteomes" id="UP000637578">
    <property type="component" value="Unassembled WGS sequence"/>
</dbReference>
<keyword evidence="3" id="KW-1185">Reference proteome</keyword>
<sequence>MDWGTGYDPCEHAEALGAEIVWSRKVEGLGDYRGGVIRLHPDLTQAEQRCTLAHEIVHHENRDDILGYCGIGWLDNRIEHRVHTIAARRLITVPELAEAARWSDHPIEVAEALVVDTRTLYTWLLDMTPAEYRDIRERARGRVRASLNDIRRYAARHLPRQRAG</sequence>
<reference evidence="2" key="1">
    <citation type="journal article" date="2014" name="Int. J. Syst. Evol. Microbiol.">
        <title>Complete genome sequence of Corynebacterium casei LMG S-19264T (=DSM 44701T), isolated from a smear-ripened cheese.</title>
        <authorList>
            <consortium name="US DOE Joint Genome Institute (JGI-PGF)"/>
            <person name="Walter F."/>
            <person name="Albersmeier A."/>
            <person name="Kalinowski J."/>
            <person name="Ruckert C."/>
        </authorList>
    </citation>
    <scope>NUCLEOTIDE SEQUENCE</scope>
    <source>
        <strain evidence="2">CGMCC 4.5737</strain>
    </source>
</reference>
<evidence type="ECO:0000313" key="2">
    <source>
        <dbReference type="EMBL" id="GGM65011.1"/>
    </source>
</evidence>
<feature type="domain" description="IrrE N-terminal-like" evidence="1">
    <location>
        <begin position="31"/>
        <end position="65"/>
    </location>
</feature>
<evidence type="ECO:0000259" key="1">
    <source>
        <dbReference type="Pfam" id="PF06114"/>
    </source>
</evidence>
<proteinExistence type="predicted"/>
<gene>
    <name evidence="2" type="ORF">GCM10012275_39430</name>
</gene>
<evidence type="ECO:0000313" key="3">
    <source>
        <dbReference type="Proteomes" id="UP000637578"/>
    </source>
</evidence>
<comment type="caution">
    <text evidence="2">The sequence shown here is derived from an EMBL/GenBank/DDBJ whole genome shotgun (WGS) entry which is preliminary data.</text>
</comment>
<dbReference type="AlphaFoldDB" id="A0A8J3FXR6"/>
<reference evidence="2" key="2">
    <citation type="submission" date="2020-09" db="EMBL/GenBank/DDBJ databases">
        <authorList>
            <person name="Sun Q."/>
            <person name="Zhou Y."/>
        </authorList>
    </citation>
    <scope>NUCLEOTIDE SEQUENCE</scope>
    <source>
        <strain evidence="2">CGMCC 4.5737</strain>
    </source>
</reference>
<name>A0A8J3FXR6_9PSEU</name>
<organism evidence="2 3">
    <name type="scientific">Longimycelium tulufanense</name>
    <dbReference type="NCBI Taxonomy" id="907463"/>
    <lineage>
        <taxon>Bacteria</taxon>
        <taxon>Bacillati</taxon>
        <taxon>Actinomycetota</taxon>
        <taxon>Actinomycetes</taxon>
        <taxon>Pseudonocardiales</taxon>
        <taxon>Pseudonocardiaceae</taxon>
        <taxon>Longimycelium</taxon>
    </lineage>
</organism>
<dbReference type="EMBL" id="BMMK01000019">
    <property type="protein sequence ID" value="GGM65011.1"/>
    <property type="molecule type" value="Genomic_DNA"/>
</dbReference>
<accession>A0A8J3FXR6</accession>
<dbReference type="RefSeq" id="WP_189059789.1">
    <property type="nucleotide sequence ID" value="NZ_BMMK01000019.1"/>
</dbReference>
<protein>
    <recommendedName>
        <fullName evidence="1">IrrE N-terminal-like domain-containing protein</fullName>
    </recommendedName>
</protein>
<dbReference type="InterPro" id="IPR010359">
    <property type="entry name" value="IrrE_HExxH"/>
</dbReference>